<feature type="transmembrane region" description="Helical" evidence="7">
    <location>
        <begin position="172"/>
        <end position="194"/>
    </location>
</feature>
<dbReference type="InterPro" id="IPR036259">
    <property type="entry name" value="MFS_trans_sf"/>
</dbReference>
<accession>A0A1L9VJN1</accession>
<feature type="domain" description="Major facilitator superfamily (MFS) profile" evidence="8">
    <location>
        <begin position="13"/>
        <end position="407"/>
    </location>
</feature>
<dbReference type="STRING" id="1160497.A0A1L9VJN1"/>
<feature type="transmembrane region" description="Helical" evidence="7">
    <location>
        <begin position="105"/>
        <end position="129"/>
    </location>
</feature>
<dbReference type="RefSeq" id="XP_022400773.1">
    <property type="nucleotide sequence ID" value="XM_022544645.1"/>
</dbReference>
<dbReference type="PANTHER" id="PTHR48022">
    <property type="entry name" value="PLASTIDIC GLUCOSE TRANSPORTER 4"/>
    <property type="match status" value="1"/>
</dbReference>
<keyword evidence="5 7" id="KW-1133">Transmembrane helix</keyword>
<feature type="transmembrane region" description="Helical" evidence="7">
    <location>
        <begin position="289"/>
        <end position="310"/>
    </location>
</feature>
<keyword evidence="3" id="KW-0813">Transport</keyword>
<name>A0A1L9VJN1_ASPGL</name>
<feature type="transmembrane region" description="Helical" evidence="7">
    <location>
        <begin position="322"/>
        <end position="343"/>
    </location>
</feature>
<keyword evidence="6 7" id="KW-0472">Membrane</keyword>
<protein>
    <recommendedName>
        <fullName evidence="8">Major facilitator superfamily (MFS) profile domain-containing protein</fullName>
    </recommendedName>
</protein>
<gene>
    <name evidence="9" type="ORF">ASPGLDRAFT_36064</name>
</gene>
<feature type="transmembrane region" description="Helical" evidence="7">
    <location>
        <begin position="56"/>
        <end position="74"/>
    </location>
</feature>
<dbReference type="InterPro" id="IPR020846">
    <property type="entry name" value="MFS_dom"/>
</dbReference>
<keyword evidence="4 7" id="KW-0812">Transmembrane</keyword>
<evidence type="ECO:0000256" key="4">
    <source>
        <dbReference type="ARBA" id="ARBA00022692"/>
    </source>
</evidence>
<sequence>MSSPKFAGMSGNLLMRTVTACTIMGLLLFGYDQGVMSSIIDAKPFNTVFPATDNNSTIPGCLIGAVFVLGAGNWLGRRWSIILGATVLTLGVIIQVTAYPGHVPLAQFIVGRVITGIGNGMNTSTIPTYQAECSRTSNRGLLICIEGATIAFGTLIAYWIDFGSSYGPDNLTWRFPIAFQIVFGLLIIFGMFFLPESPRWLLTRERYEDGERVIAALMDKETFYYEVQLQKNIILDSTRASCQAGKTTPLSAVFTGGKTQYLRRMLPGCSSQFFQQIGGCKPSLNQSEFMSMILGGVNMIVYSIFATMSWLLIERVGRRKLFLWGTIGQCTSIVVTFACLILGTPSAAKGAAVGLFTYIASFGATWLPLPWLYPAEISPIKTSAKANAILPAQTGCSTFSLSWLFQS</sequence>
<feature type="transmembrane region" description="Helical" evidence="7">
    <location>
        <begin position="81"/>
        <end position="99"/>
    </location>
</feature>
<dbReference type="GO" id="GO:0016020">
    <property type="term" value="C:membrane"/>
    <property type="evidence" value="ECO:0007669"/>
    <property type="project" value="UniProtKB-SubCell"/>
</dbReference>
<dbReference type="Gene3D" id="1.20.1250.20">
    <property type="entry name" value="MFS general substrate transporter like domains"/>
    <property type="match status" value="1"/>
</dbReference>
<evidence type="ECO:0000256" key="1">
    <source>
        <dbReference type="ARBA" id="ARBA00004141"/>
    </source>
</evidence>
<evidence type="ECO:0000313" key="9">
    <source>
        <dbReference type="EMBL" id="OJJ84075.1"/>
    </source>
</evidence>
<evidence type="ECO:0000256" key="3">
    <source>
        <dbReference type="ARBA" id="ARBA00022448"/>
    </source>
</evidence>
<evidence type="ECO:0000256" key="7">
    <source>
        <dbReference type="SAM" id="Phobius"/>
    </source>
</evidence>
<dbReference type="EMBL" id="KV878898">
    <property type="protein sequence ID" value="OJJ84075.1"/>
    <property type="molecule type" value="Genomic_DNA"/>
</dbReference>
<evidence type="ECO:0000256" key="6">
    <source>
        <dbReference type="ARBA" id="ARBA00023136"/>
    </source>
</evidence>
<dbReference type="Pfam" id="PF00083">
    <property type="entry name" value="Sugar_tr"/>
    <property type="match status" value="1"/>
</dbReference>
<proteinExistence type="inferred from homology"/>
<organism evidence="9 10">
    <name type="scientific">Aspergillus glaucus CBS 516.65</name>
    <dbReference type="NCBI Taxonomy" id="1160497"/>
    <lineage>
        <taxon>Eukaryota</taxon>
        <taxon>Fungi</taxon>
        <taxon>Dikarya</taxon>
        <taxon>Ascomycota</taxon>
        <taxon>Pezizomycotina</taxon>
        <taxon>Eurotiomycetes</taxon>
        <taxon>Eurotiomycetidae</taxon>
        <taxon>Eurotiales</taxon>
        <taxon>Aspergillaceae</taxon>
        <taxon>Aspergillus</taxon>
        <taxon>Aspergillus subgen. Aspergillus</taxon>
    </lineage>
</organism>
<dbReference type="InterPro" id="IPR005829">
    <property type="entry name" value="Sugar_transporter_CS"/>
</dbReference>
<evidence type="ECO:0000256" key="2">
    <source>
        <dbReference type="ARBA" id="ARBA00010992"/>
    </source>
</evidence>
<evidence type="ECO:0000313" key="10">
    <source>
        <dbReference type="Proteomes" id="UP000184300"/>
    </source>
</evidence>
<dbReference type="InterPro" id="IPR050360">
    <property type="entry name" value="MFS_Sugar_Transporters"/>
</dbReference>
<dbReference type="PRINTS" id="PR00171">
    <property type="entry name" value="SUGRTRNSPORT"/>
</dbReference>
<reference evidence="10" key="1">
    <citation type="journal article" date="2017" name="Genome Biol.">
        <title>Comparative genomics reveals high biological diversity and specific adaptations in the industrially and medically important fungal genus Aspergillus.</title>
        <authorList>
            <person name="de Vries R.P."/>
            <person name="Riley R."/>
            <person name="Wiebenga A."/>
            <person name="Aguilar-Osorio G."/>
            <person name="Amillis S."/>
            <person name="Uchima C.A."/>
            <person name="Anderluh G."/>
            <person name="Asadollahi M."/>
            <person name="Askin M."/>
            <person name="Barry K."/>
            <person name="Battaglia E."/>
            <person name="Bayram O."/>
            <person name="Benocci T."/>
            <person name="Braus-Stromeyer S.A."/>
            <person name="Caldana C."/>
            <person name="Canovas D."/>
            <person name="Cerqueira G.C."/>
            <person name="Chen F."/>
            <person name="Chen W."/>
            <person name="Choi C."/>
            <person name="Clum A."/>
            <person name="Dos Santos R.A."/>
            <person name="Damasio A.R."/>
            <person name="Diallinas G."/>
            <person name="Emri T."/>
            <person name="Fekete E."/>
            <person name="Flipphi M."/>
            <person name="Freyberg S."/>
            <person name="Gallo A."/>
            <person name="Gournas C."/>
            <person name="Habgood R."/>
            <person name="Hainaut M."/>
            <person name="Harispe M.L."/>
            <person name="Henrissat B."/>
            <person name="Hilden K.S."/>
            <person name="Hope R."/>
            <person name="Hossain A."/>
            <person name="Karabika E."/>
            <person name="Karaffa L."/>
            <person name="Karanyi Z."/>
            <person name="Krasevec N."/>
            <person name="Kuo A."/>
            <person name="Kusch H."/>
            <person name="LaButti K."/>
            <person name="Lagendijk E.L."/>
            <person name="Lapidus A."/>
            <person name="Levasseur A."/>
            <person name="Lindquist E."/>
            <person name="Lipzen A."/>
            <person name="Logrieco A.F."/>
            <person name="MacCabe A."/>
            <person name="Maekelae M.R."/>
            <person name="Malavazi I."/>
            <person name="Melin P."/>
            <person name="Meyer V."/>
            <person name="Mielnichuk N."/>
            <person name="Miskei M."/>
            <person name="Molnar A.P."/>
            <person name="Mule G."/>
            <person name="Ngan C.Y."/>
            <person name="Orejas M."/>
            <person name="Orosz E."/>
            <person name="Ouedraogo J.P."/>
            <person name="Overkamp K.M."/>
            <person name="Park H.-S."/>
            <person name="Perrone G."/>
            <person name="Piumi F."/>
            <person name="Punt P.J."/>
            <person name="Ram A.F."/>
            <person name="Ramon A."/>
            <person name="Rauscher S."/>
            <person name="Record E."/>
            <person name="Riano-Pachon D.M."/>
            <person name="Robert V."/>
            <person name="Roehrig J."/>
            <person name="Ruller R."/>
            <person name="Salamov A."/>
            <person name="Salih N.S."/>
            <person name="Samson R.A."/>
            <person name="Sandor E."/>
            <person name="Sanguinetti M."/>
            <person name="Schuetze T."/>
            <person name="Sepcic K."/>
            <person name="Shelest E."/>
            <person name="Sherlock G."/>
            <person name="Sophianopoulou V."/>
            <person name="Squina F.M."/>
            <person name="Sun H."/>
            <person name="Susca A."/>
            <person name="Todd R.B."/>
            <person name="Tsang A."/>
            <person name="Unkles S.E."/>
            <person name="van de Wiele N."/>
            <person name="van Rossen-Uffink D."/>
            <person name="Oliveira J.V."/>
            <person name="Vesth T.C."/>
            <person name="Visser J."/>
            <person name="Yu J.-H."/>
            <person name="Zhou M."/>
            <person name="Andersen M.R."/>
            <person name="Archer D.B."/>
            <person name="Baker S.E."/>
            <person name="Benoit I."/>
            <person name="Brakhage A.A."/>
            <person name="Braus G.H."/>
            <person name="Fischer R."/>
            <person name="Frisvad J.C."/>
            <person name="Goldman G.H."/>
            <person name="Houbraken J."/>
            <person name="Oakley B."/>
            <person name="Pocsi I."/>
            <person name="Scazzocchio C."/>
            <person name="Seiboth B."/>
            <person name="vanKuyk P.A."/>
            <person name="Wortman J."/>
            <person name="Dyer P.S."/>
            <person name="Grigoriev I.V."/>
        </authorList>
    </citation>
    <scope>NUCLEOTIDE SEQUENCE [LARGE SCALE GENOMIC DNA]</scope>
    <source>
        <strain evidence="10">CBS 516.65</strain>
    </source>
</reference>
<dbReference type="PROSITE" id="PS50850">
    <property type="entry name" value="MFS"/>
    <property type="match status" value="1"/>
</dbReference>
<dbReference type="GeneID" id="34460906"/>
<dbReference type="PANTHER" id="PTHR48022:SF69">
    <property type="entry name" value="SUGAR TRANSPORTER"/>
    <property type="match status" value="1"/>
</dbReference>
<dbReference type="Proteomes" id="UP000184300">
    <property type="component" value="Unassembled WGS sequence"/>
</dbReference>
<dbReference type="InterPro" id="IPR003663">
    <property type="entry name" value="Sugar/inositol_transpt"/>
</dbReference>
<feature type="transmembrane region" description="Helical" evidence="7">
    <location>
        <begin position="355"/>
        <end position="373"/>
    </location>
</feature>
<dbReference type="InterPro" id="IPR005828">
    <property type="entry name" value="MFS_sugar_transport-like"/>
</dbReference>
<evidence type="ECO:0000259" key="8">
    <source>
        <dbReference type="PROSITE" id="PS50850"/>
    </source>
</evidence>
<dbReference type="GO" id="GO:0015793">
    <property type="term" value="P:glycerol transmembrane transport"/>
    <property type="evidence" value="ECO:0007669"/>
    <property type="project" value="TreeGrafter"/>
</dbReference>
<feature type="transmembrane region" description="Helical" evidence="7">
    <location>
        <begin position="141"/>
        <end position="160"/>
    </location>
</feature>
<dbReference type="AlphaFoldDB" id="A0A1L9VJN1"/>
<comment type="similarity">
    <text evidence="2">Belongs to the major facilitator superfamily. Sugar transporter (TC 2.A.1.1) family.</text>
</comment>
<dbReference type="PROSITE" id="PS00217">
    <property type="entry name" value="SUGAR_TRANSPORT_2"/>
    <property type="match status" value="1"/>
</dbReference>
<dbReference type="GO" id="GO:0005351">
    <property type="term" value="F:carbohydrate:proton symporter activity"/>
    <property type="evidence" value="ECO:0007669"/>
    <property type="project" value="TreeGrafter"/>
</dbReference>
<dbReference type="SUPFAM" id="SSF103473">
    <property type="entry name" value="MFS general substrate transporter"/>
    <property type="match status" value="1"/>
</dbReference>
<comment type="subcellular location">
    <subcellularLocation>
        <location evidence="1">Membrane</location>
        <topology evidence="1">Multi-pass membrane protein</topology>
    </subcellularLocation>
</comment>
<dbReference type="OrthoDB" id="6133115at2759"/>
<evidence type="ECO:0000256" key="5">
    <source>
        <dbReference type="ARBA" id="ARBA00022989"/>
    </source>
</evidence>
<keyword evidence="10" id="KW-1185">Reference proteome</keyword>
<dbReference type="VEuPathDB" id="FungiDB:ASPGLDRAFT_36064"/>